<accession>A0A370P7V4</accession>
<keyword evidence="5" id="KW-1185">Reference proteome</keyword>
<dbReference type="EMBL" id="KZ851866">
    <property type="protein sequence ID" value="RDK38266.1"/>
    <property type="molecule type" value="Genomic_DNA"/>
</dbReference>
<dbReference type="PROSITE" id="PS00557">
    <property type="entry name" value="FMN_HYDROXY_ACID_DH_1"/>
    <property type="match status" value="1"/>
</dbReference>
<dbReference type="InterPro" id="IPR013785">
    <property type="entry name" value="Aldolase_TIM"/>
</dbReference>
<reference evidence="4 5" key="1">
    <citation type="submission" date="2018-07" db="EMBL/GenBank/DDBJ databases">
        <title>Section-level genome sequencing of Aspergillus section Nigri to investigate inter- and intra-species variation.</title>
        <authorList>
            <consortium name="DOE Joint Genome Institute"/>
            <person name="Vesth T.C."/>
            <person name="Nybo J.L."/>
            <person name="Theobald S."/>
            <person name="Frisvad J.C."/>
            <person name="Larsen T.O."/>
            <person name="Nielsen K.F."/>
            <person name="Hoof J.B."/>
            <person name="Brandl J."/>
            <person name="Salamov A."/>
            <person name="Riley R."/>
            <person name="Gladden J.M."/>
            <person name="Phatale P."/>
            <person name="Nielsen M.T."/>
            <person name="Lyhne E.K."/>
            <person name="Kogle M.E."/>
            <person name="Strasser K."/>
            <person name="McDonnell E."/>
            <person name="Barry K."/>
            <person name="Clum A."/>
            <person name="Chen C."/>
            <person name="Nolan M."/>
            <person name="Sandor L."/>
            <person name="Kuo A."/>
            <person name="Lipzen A."/>
            <person name="Hainaut M."/>
            <person name="Drula E."/>
            <person name="Tsang A."/>
            <person name="Magnuson J.K."/>
            <person name="Henrissat B."/>
            <person name="Wiebenga A."/>
            <person name="Simmons B.A."/>
            <person name="Makela M.R."/>
            <person name="De vries R.P."/>
            <person name="Grigoriev I.V."/>
            <person name="Mortensen U.H."/>
            <person name="Baker S.E."/>
            <person name="Andersen M.R."/>
        </authorList>
    </citation>
    <scope>NUCLEOTIDE SEQUENCE [LARGE SCALE GENOMIC DNA]</scope>
    <source>
        <strain evidence="4 5">ATCC 13157</strain>
    </source>
</reference>
<dbReference type="Gene3D" id="3.20.20.70">
    <property type="entry name" value="Aldolase class I"/>
    <property type="match status" value="1"/>
</dbReference>
<dbReference type="InterPro" id="IPR008259">
    <property type="entry name" value="FMN_hydac_DH_AS"/>
</dbReference>
<dbReference type="AlphaFoldDB" id="A0A370P7V4"/>
<evidence type="ECO:0000259" key="3">
    <source>
        <dbReference type="PROSITE" id="PS51349"/>
    </source>
</evidence>
<dbReference type="Pfam" id="PF01070">
    <property type="entry name" value="FMN_dh"/>
    <property type="match status" value="1"/>
</dbReference>
<keyword evidence="2" id="KW-0560">Oxidoreductase</keyword>
<proteinExistence type="predicted"/>
<name>A0A370P7V4_ASPPH</name>
<gene>
    <name evidence="4" type="ORF">M752DRAFT_297660</name>
</gene>
<feature type="domain" description="FMN hydroxy acid dehydrogenase" evidence="3">
    <location>
        <begin position="30"/>
        <end position="404"/>
    </location>
</feature>
<evidence type="ECO:0000313" key="5">
    <source>
        <dbReference type="Proteomes" id="UP000254937"/>
    </source>
</evidence>
<dbReference type="InterPro" id="IPR000262">
    <property type="entry name" value="FMN-dep_DH"/>
</dbReference>
<dbReference type="Proteomes" id="UP000254937">
    <property type="component" value="Unassembled WGS sequence"/>
</dbReference>
<dbReference type="PANTHER" id="PTHR10578:SF86">
    <property type="entry name" value="DEPENDENT DEHYDROGENASE, PUTATIVE (AFU_ORTHOLOGUE AFUA_6G02720)-RELATED"/>
    <property type="match status" value="1"/>
</dbReference>
<comment type="cofactor">
    <cofactor evidence="1">
        <name>FMN</name>
        <dbReference type="ChEBI" id="CHEBI:58210"/>
    </cofactor>
</comment>
<evidence type="ECO:0000256" key="2">
    <source>
        <dbReference type="ARBA" id="ARBA00023002"/>
    </source>
</evidence>
<evidence type="ECO:0000313" key="4">
    <source>
        <dbReference type="EMBL" id="RDK38266.1"/>
    </source>
</evidence>
<dbReference type="SUPFAM" id="SSF51395">
    <property type="entry name" value="FMN-linked oxidoreductases"/>
    <property type="match status" value="1"/>
</dbReference>
<dbReference type="GO" id="GO:0016491">
    <property type="term" value="F:oxidoreductase activity"/>
    <property type="evidence" value="ECO:0007669"/>
    <property type="project" value="UniProtKB-KW"/>
</dbReference>
<dbReference type="PROSITE" id="PS51349">
    <property type="entry name" value="FMN_HYDROXY_ACID_DH_2"/>
    <property type="match status" value="1"/>
</dbReference>
<dbReference type="InterPro" id="IPR037396">
    <property type="entry name" value="FMN_HAD"/>
</dbReference>
<dbReference type="PANTHER" id="PTHR10578">
    <property type="entry name" value="S -2-HYDROXY-ACID OXIDASE-RELATED"/>
    <property type="match status" value="1"/>
</dbReference>
<evidence type="ECO:0000256" key="1">
    <source>
        <dbReference type="ARBA" id="ARBA00001917"/>
    </source>
</evidence>
<protein>
    <recommendedName>
        <fullName evidence="3">FMN hydroxy acid dehydrogenase domain-containing protein</fullName>
    </recommendedName>
</protein>
<sequence length="528" mass="57831">MVAQAALGLRLAQYRANQLDIYERGMLRNEYPRVTTETARIVEQAKQHLSAAAFNYLHGGAGELATQEANRAAFRHWRLAPRMMIDTSHRTLETSLFGETYASPLIQAPIGVQSIFHPDKETGLAAVCSELSIPFVLSTAATSTIEEVAQHSGSGPRWYQLYWPTDDEITISLLQRARAANYCALVVTVDTWTAAWRPLDLDRGYLPMIAGVGNQVAFSDPVFRQKFRDAYGKEVEDDIPCASRMWLQMIISGVASTWERLPFLRQHWDGPIILKGIQHPDDARAAVRAGCDGIIVSNHGGRQLDGAVGSLEMLPSIVEAAGDSLTVLFDSGVRTGADILKALCLGAKGVLVGRPVMAGYAIAGKEGAKEVLLGLLTDLDRSMGLAGIPSLKACTPAVLKASARRFLSLVSPESPQSPREDDLFSSDIGEEQLAKTFRMIKQQGLLKDKLLGLYCGADQSVPDWVDKEKLLSKWRNAADHNGKFQVWDQERSGIIPGASHALSNDGQAEPRKELARRVLGYLQRLEKS</sequence>
<organism evidence="4 5">
    <name type="scientific">Aspergillus phoenicis ATCC 13157</name>
    <dbReference type="NCBI Taxonomy" id="1353007"/>
    <lineage>
        <taxon>Eukaryota</taxon>
        <taxon>Fungi</taxon>
        <taxon>Dikarya</taxon>
        <taxon>Ascomycota</taxon>
        <taxon>Pezizomycotina</taxon>
        <taxon>Eurotiomycetes</taxon>
        <taxon>Eurotiomycetidae</taxon>
        <taxon>Eurotiales</taxon>
        <taxon>Aspergillaceae</taxon>
        <taxon>Aspergillus</taxon>
    </lineage>
</organism>